<dbReference type="Pfam" id="PF25431">
    <property type="entry name" value="zf-C17orf113"/>
    <property type="match status" value="1"/>
</dbReference>
<evidence type="ECO:0000313" key="4">
    <source>
        <dbReference type="Proteomes" id="UP000281406"/>
    </source>
</evidence>
<reference evidence="3 4" key="1">
    <citation type="submission" date="2018-10" db="EMBL/GenBank/DDBJ databases">
        <title>Genome assembly for a Yunnan-Guizhou Plateau 3E fish, Anabarilius grahami (Regan), and its evolutionary and genetic applications.</title>
        <authorList>
            <person name="Jiang W."/>
        </authorList>
    </citation>
    <scope>NUCLEOTIDE SEQUENCE [LARGE SCALE GENOMIC DNA]</scope>
    <source>
        <strain evidence="3">AG-KIZ</strain>
        <tissue evidence="3">Muscle</tissue>
    </source>
</reference>
<protein>
    <recommendedName>
        <fullName evidence="2">C17orf113 probable zinc finger domain-containing protein</fullName>
    </recommendedName>
</protein>
<feature type="compositionally biased region" description="Basic and acidic residues" evidence="1">
    <location>
        <begin position="223"/>
        <end position="232"/>
    </location>
</feature>
<feature type="region of interest" description="Disordered" evidence="1">
    <location>
        <begin position="1"/>
        <end position="30"/>
    </location>
</feature>
<dbReference type="InterPro" id="IPR057456">
    <property type="entry name" value="Znf_C17orf113"/>
</dbReference>
<gene>
    <name evidence="3" type="ORF">DPX16_7265</name>
</gene>
<sequence length="232" mass="27491">MWRHITGVKRPAETNNQQKDEDESKKSKRRHFNSKWTIGDNDKVREWLIYDGSTDEMYCSDCRMYGSQKAKSNPFVIGTKNLKLEAIKDHESSKSRLHKISCKIAKTALPEETAAVKALMSKKAAQFERMRLLFRDVHAIGKKIRPAAYGQGDQTSWKMQLQRTKKCQTADKEEMKQDEKRGEISRDKERKGPKSEEERRDEKRQELNRRDEDIRNKNKRQKARYEKRDENR</sequence>
<organism evidence="3 4">
    <name type="scientific">Anabarilius grahami</name>
    <name type="common">Kanglang fish</name>
    <name type="synonym">Barilius grahami</name>
    <dbReference type="NCBI Taxonomy" id="495550"/>
    <lineage>
        <taxon>Eukaryota</taxon>
        <taxon>Metazoa</taxon>
        <taxon>Chordata</taxon>
        <taxon>Craniata</taxon>
        <taxon>Vertebrata</taxon>
        <taxon>Euteleostomi</taxon>
        <taxon>Actinopterygii</taxon>
        <taxon>Neopterygii</taxon>
        <taxon>Teleostei</taxon>
        <taxon>Ostariophysi</taxon>
        <taxon>Cypriniformes</taxon>
        <taxon>Xenocyprididae</taxon>
        <taxon>Xenocypridinae</taxon>
        <taxon>Xenocypridinae incertae sedis</taxon>
        <taxon>Anabarilius</taxon>
    </lineage>
</organism>
<keyword evidence="4" id="KW-1185">Reference proteome</keyword>
<dbReference type="AlphaFoldDB" id="A0A3N0XMY9"/>
<evidence type="ECO:0000259" key="2">
    <source>
        <dbReference type="Pfam" id="PF25431"/>
    </source>
</evidence>
<feature type="domain" description="C17orf113 probable zinc finger" evidence="2">
    <location>
        <begin position="46"/>
        <end position="95"/>
    </location>
</feature>
<evidence type="ECO:0000313" key="3">
    <source>
        <dbReference type="EMBL" id="ROI79377.1"/>
    </source>
</evidence>
<evidence type="ECO:0000256" key="1">
    <source>
        <dbReference type="SAM" id="MobiDB-lite"/>
    </source>
</evidence>
<accession>A0A3N0XMY9</accession>
<name>A0A3N0XMY9_ANAGA</name>
<feature type="compositionally biased region" description="Basic and acidic residues" evidence="1">
    <location>
        <begin position="168"/>
        <end position="216"/>
    </location>
</feature>
<dbReference type="EMBL" id="RJVU01068486">
    <property type="protein sequence ID" value="ROI79377.1"/>
    <property type="molecule type" value="Genomic_DNA"/>
</dbReference>
<dbReference type="Proteomes" id="UP000281406">
    <property type="component" value="Unassembled WGS sequence"/>
</dbReference>
<proteinExistence type="predicted"/>
<comment type="caution">
    <text evidence="3">The sequence shown here is derived from an EMBL/GenBank/DDBJ whole genome shotgun (WGS) entry which is preliminary data.</text>
</comment>
<feature type="compositionally biased region" description="Polar residues" evidence="1">
    <location>
        <begin position="152"/>
        <end position="162"/>
    </location>
</feature>
<feature type="region of interest" description="Disordered" evidence="1">
    <location>
        <begin position="151"/>
        <end position="232"/>
    </location>
</feature>